<dbReference type="Pfam" id="PF13391">
    <property type="entry name" value="HNH_2"/>
    <property type="match status" value="1"/>
</dbReference>
<evidence type="ECO:0000259" key="1">
    <source>
        <dbReference type="Pfam" id="PF13391"/>
    </source>
</evidence>
<name>A0A0M9WG37_9EURO</name>
<evidence type="ECO:0000313" key="3">
    <source>
        <dbReference type="EMBL" id="KOS43535.1"/>
    </source>
</evidence>
<dbReference type="Pfam" id="PF25324">
    <property type="entry name" value="DUF7881"/>
    <property type="match status" value="1"/>
</dbReference>
<keyword evidence="4" id="KW-1185">Reference proteome</keyword>
<gene>
    <name evidence="3" type="ORF">ACN38_g5586</name>
</gene>
<sequence length="328" mass="37020">MMERSRLAIISPVDISSTLLPQLLPTAKMSRPPRNVNFYDGLTGAHLGGVRQNGSITNANFFHMLMDVLLEADGIISIHHRGTGQRMPMNTDRLSEGDYDIFCPRGGFRLTEEYFVRRVHSRSRSSRENSFRDSVRARDGKCVLTGLVNNLASEGMWTEFEAAHIFPLERRELWRQCNFDRLTTINSVQNGMLVSSSVHRLFDSFLISVNPDDGYKITDFAGNNLQADGRVLDIVCRNPNNPDRVADDLLRWHFRQSVLANMKGAGEPIFEHDFPPGTDMKCRGLYTLLNHLNIAQLRGVRHASYASAPSRYRPAALTGYCCSHEMDG</sequence>
<comment type="caution">
    <text evidence="3">The sequence shown here is derived from an EMBL/GenBank/DDBJ whole genome shotgun (WGS) entry which is preliminary data.</text>
</comment>
<evidence type="ECO:0000313" key="4">
    <source>
        <dbReference type="Proteomes" id="UP000037696"/>
    </source>
</evidence>
<dbReference type="InterPro" id="IPR003615">
    <property type="entry name" value="HNH_nuc"/>
</dbReference>
<proteinExistence type="predicted"/>
<organism evidence="3 4">
    <name type="scientific">Penicillium nordicum</name>
    <dbReference type="NCBI Taxonomy" id="229535"/>
    <lineage>
        <taxon>Eukaryota</taxon>
        <taxon>Fungi</taxon>
        <taxon>Dikarya</taxon>
        <taxon>Ascomycota</taxon>
        <taxon>Pezizomycotina</taxon>
        <taxon>Eurotiomycetes</taxon>
        <taxon>Eurotiomycetidae</taxon>
        <taxon>Eurotiales</taxon>
        <taxon>Aspergillaceae</taxon>
        <taxon>Penicillium</taxon>
    </lineage>
</organism>
<feature type="domain" description="HNH nuclease" evidence="1">
    <location>
        <begin position="142"/>
        <end position="210"/>
    </location>
</feature>
<dbReference type="OrthoDB" id="2142759at2759"/>
<evidence type="ECO:0000259" key="2">
    <source>
        <dbReference type="Pfam" id="PF25324"/>
    </source>
</evidence>
<protein>
    <submittedName>
        <fullName evidence="3">Uncharacterized protein</fullName>
    </submittedName>
</protein>
<accession>A0A0M9WG37</accession>
<reference evidence="3 4" key="1">
    <citation type="submission" date="2015-08" db="EMBL/GenBank/DDBJ databases">
        <title>Genome sequencing of Penicillium nordicum.</title>
        <authorList>
            <person name="Nguyen H.D."/>
            <person name="Seifert K.A."/>
        </authorList>
    </citation>
    <scope>NUCLEOTIDE SEQUENCE [LARGE SCALE GENOMIC DNA]</scope>
    <source>
        <strain evidence="3 4">DAOMC 185683</strain>
    </source>
</reference>
<dbReference type="EMBL" id="LHQQ01000079">
    <property type="protein sequence ID" value="KOS43535.1"/>
    <property type="molecule type" value="Genomic_DNA"/>
</dbReference>
<dbReference type="Proteomes" id="UP000037696">
    <property type="component" value="Unassembled WGS sequence"/>
</dbReference>
<dbReference type="AlphaFoldDB" id="A0A0M9WG37"/>
<dbReference type="STRING" id="229535.A0A0M9WG37"/>
<dbReference type="InterPro" id="IPR057203">
    <property type="entry name" value="DUF7881"/>
</dbReference>
<feature type="domain" description="DUF7881" evidence="2">
    <location>
        <begin position="34"/>
        <end position="103"/>
    </location>
</feature>